<proteinExistence type="predicted"/>
<feature type="region of interest" description="Disordered" evidence="2">
    <location>
        <begin position="162"/>
        <end position="190"/>
    </location>
</feature>
<feature type="coiled-coil region" evidence="1">
    <location>
        <begin position="551"/>
        <end position="857"/>
    </location>
</feature>
<dbReference type="Proteomes" id="UP000550660">
    <property type="component" value="Unassembled WGS sequence"/>
</dbReference>
<dbReference type="PANTHER" id="PTHR18871">
    <property type="entry name" value="CENTROSOMAL PROTEIN OF 112 KDA"/>
    <property type="match status" value="1"/>
</dbReference>
<sequence>SAKMNGDEEVWEKLDAEFDHCVVDMKPHVLKLQHRSERQRCALWIKKLCEPSGAGTGIVGRKNRNLYAKLLLHMLKRGVLEGPFAHKPEPGILKTLPSYMSIYFDEPKSTSSPDCLPDWVMGELGNSESKHEESWKASSKEESSLATSLTYGERFKYNEKPALRSHSMSPPHRTDEDNVATPLSDRHKNHISLDDSDLEARLNSWNLGLENPRYLREKPMPMSLMTPRIGLGRSSTSRDEHSLFRMHEKELDVKMKIAEGKFHEEKLKLQQKHDSDVQKILDRKNDEIEVLKSLYKTKQNEAEGTIRKLEKKVQTLVRESQVVREAKEKQIVELKKMCEQSNDSLNNEWEKRLHTAVAEMEKEKFNIRKKHTEDMQELLEDTNARLSKMEEDYLEQIKSTNQTVKNLEARVQQLTVEAENSNLQHQKLAHEKTEAEQRYQAVCSDLQEMKARHSSLQKDKEHIIQEYEKNIQQLQSKYDVDISFVKQEHALSAAKASDAIEELQRSVSLLKQQLQDSEHQRQQQLRDQEYKLQQDKLHLERVYEKQVQGIRNDLDKERGDAQKKIRKLEEALKEKEEQLARVTEVQRRQAQQADAALEEFKRQVELNSEKAYAEMKQQMEKVEADLSRSKSLREKQSKEFSWQLEDLKQRYEQQIVELKLEHEQEKTHLFQQHNAEKDCLVRDHEREIEKLEKQLRAAMAEHESKTQECRKRDGQVICDMENQIQKLREELIQVNAQRKQQLLELSHQWEEEKQRAARDHEAVVKKLKVEAEKITLDLQKKHAAETEKALDKANSRLKQAEKECGQKLAQSSQIIAELKTTISSLTEENSRQQLAAEQRLQEVVQKFEDKKQQLITDNDRAIKVI</sequence>
<evidence type="ECO:0000259" key="3">
    <source>
        <dbReference type="Pfam" id="PF14846"/>
    </source>
</evidence>
<feature type="coiled-coil region" evidence="1">
    <location>
        <begin position="281"/>
        <end position="344"/>
    </location>
</feature>
<feature type="coiled-coil region" evidence="1">
    <location>
        <begin position="372"/>
        <end position="527"/>
    </location>
</feature>
<reference evidence="4 5" key="1">
    <citation type="submission" date="2019-09" db="EMBL/GenBank/DDBJ databases">
        <title>Bird 10,000 Genomes (B10K) Project - Family phase.</title>
        <authorList>
            <person name="Zhang G."/>
        </authorList>
    </citation>
    <scope>NUCLEOTIDE SEQUENCE [LARGE SCALE GENOMIC DNA]</scope>
    <source>
        <strain evidence="4">B10K-DU-007-40</strain>
        <tissue evidence="4">Mixed tissue sample</tissue>
    </source>
</reference>
<evidence type="ECO:0000313" key="4">
    <source>
        <dbReference type="EMBL" id="NXJ75896.1"/>
    </source>
</evidence>
<keyword evidence="5" id="KW-1185">Reference proteome</keyword>
<accession>A0A7L0DYN1</accession>
<comment type="caution">
    <text evidence="4">The sequence shown here is derived from an EMBL/GenBank/DDBJ whole genome shotgun (WGS) entry which is preliminary data.</text>
</comment>
<evidence type="ECO:0000256" key="1">
    <source>
        <dbReference type="SAM" id="Coils"/>
    </source>
</evidence>
<keyword evidence="1" id="KW-0175">Coiled coil</keyword>
<dbReference type="AlphaFoldDB" id="A0A7L0DYN1"/>
<dbReference type="EMBL" id="VXAG01000109">
    <property type="protein sequence ID" value="NXJ75896.1"/>
    <property type="molecule type" value="Genomic_DNA"/>
</dbReference>
<gene>
    <name evidence="4" type="primary">Cep112</name>
    <name evidence="4" type="ORF">TROMEL_R00401</name>
</gene>
<dbReference type="InterPro" id="IPR055310">
    <property type="entry name" value="CEP112"/>
</dbReference>
<evidence type="ECO:0000313" key="5">
    <source>
        <dbReference type="Proteomes" id="UP000550660"/>
    </source>
</evidence>
<dbReference type="PANTHER" id="PTHR18871:SF2">
    <property type="entry name" value="CENTROSOMAL PROTEIN OF 112 KDA"/>
    <property type="match status" value="1"/>
</dbReference>
<name>A0A7L0DYN1_TROML</name>
<organism evidence="4 5">
    <name type="scientific">Trogon melanurus</name>
    <name type="common">Black-tailed trogon</name>
    <dbReference type="NCBI Taxonomy" id="56311"/>
    <lineage>
        <taxon>Eukaryota</taxon>
        <taxon>Metazoa</taxon>
        <taxon>Chordata</taxon>
        <taxon>Craniata</taxon>
        <taxon>Vertebrata</taxon>
        <taxon>Euteleostomi</taxon>
        <taxon>Archelosauria</taxon>
        <taxon>Archosauria</taxon>
        <taxon>Dinosauria</taxon>
        <taxon>Saurischia</taxon>
        <taxon>Theropoda</taxon>
        <taxon>Coelurosauria</taxon>
        <taxon>Aves</taxon>
        <taxon>Neognathae</taxon>
        <taxon>Neoaves</taxon>
        <taxon>Telluraves</taxon>
        <taxon>Coraciimorphae</taxon>
        <taxon>Trogoniformes</taxon>
        <taxon>Trogonidae</taxon>
        <taxon>Trogon</taxon>
    </lineage>
</organism>
<dbReference type="OrthoDB" id="78101at2759"/>
<evidence type="ECO:0000256" key="2">
    <source>
        <dbReference type="SAM" id="MobiDB-lite"/>
    </source>
</evidence>
<dbReference type="InterPro" id="IPR027831">
    <property type="entry name" value="DUF4485"/>
</dbReference>
<feature type="non-terminal residue" evidence="4">
    <location>
        <position position="865"/>
    </location>
</feature>
<feature type="non-terminal residue" evidence="4">
    <location>
        <position position="1"/>
    </location>
</feature>
<dbReference type="Pfam" id="PF14846">
    <property type="entry name" value="DUF4485"/>
    <property type="match status" value="1"/>
</dbReference>
<protein>
    <submittedName>
        <fullName evidence="4">CE112 protein</fullName>
    </submittedName>
</protein>
<feature type="domain" description="DUF4485" evidence="3">
    <location>
        <begin position="14"/>
        <end position="99"/>
    </location>
</feature>